<proteinExistence type="predicted"/>
<evidence type="ECO:0000313" key="3">
    <source>
        <dbReference type="Proteomes" id="UP000054408"/>
    </source>
</evidence>
<dbReference type="AlphaFoldDB" id="A0A0L0D172"/>
<organism evidence="2 3">
    <name type="scientific">Thecamonas trahens ATCC 50062</name>
    <dbReference type="NCBI Taxonomy" id="461836"/>
    <lineage>
        <taxon>Eukaryota</taxon>
        <taxon>Apusozoa</taxon>
        <taxon>Apusomonadida</taxon>
        <taxon>Apusomonadidae</taxon>
        <taxon>Thecamonas</taxon>
    </lineage>
</organism>
<dbReference type="Proteomes" id="UP000054408">
    <property type="component" value="Unassembled WGS sequence"/>
</dbReference>
<protein>
    <submittedName>
        <fullName evidence="2">Uncharacterized protein</fullName>
    </submittedName>
</protein>
<reference evidence="2 3" key="1">
    <citation type="submission" date="2010-05" db="EMBL/GenBank/DDBJ databases">
        <title>The Genome Sequence of Thecamonas trahens ATCC 50062.</title>
        <authorList>
            <consortium name="The Broad Institute Genome Sequencing Platform"/>
            <person name="Russ C."/>
            <person name="Cuomo C."/>
            <person name="Shea T."/>
            <person name="Young S.K."/>
            <person name="Zeng Q."/>
            <person name="Koehrsen M."/>
            <person name="Haas B."/>
            <person name="Borodovsky M."/>
            <person name="Guigo R."/>
            <person name="Alvarado L."/>
            <person name="Berlin A."/>
            <person name="Bochicchio J."/>
            <person name="Borenstein D."/>
            <person name="Chapman S."/>
            <person name="Chen Z."/>
            <person name="Freedman E."/>
            <person name="Gellesch M."/>
            <person name="Goldberg J."/>
            <person name="Griggs A."/>
            <person name="Gujja S."/>
            <person name="Heilman E."/>
            <person name="Heiman D."/>
            <person name="Hepburn T."/>
            <person name="Howarth C."/>
            <person name="Jen D."/>
            <person name="Larson L."/>
            <person name="Mehta T."/>
            <person name="Park D."/>
            <person name="Pearson M."/>
            <person name="Roberts A."/>
            <person name="Saif S."/>
            <person name="Shenoy N."/>
            <person name="Sisk P."/>
            <person name="Stolte C."/>
            <person name="Sykes S."/>
            <person name="Thomson T."/>
            <person name="Walk T."/>
            <person name="White J."/>
            <person name="Yandava C."/>
            <person name="Burger G."/>
            <person name="Gray M.W."/>
            <person name="Holland P.W.H."/>
            <person name="King N."/>
            <person name="Lang F.B.F."/>
            <person name="Roger A.J."/>
            <person name="Ruiz-Trillo I."/>
            <person name="Lander E."/>
            <person name="Nusbaum C."/>
        </authorList>
    </citation>
    <scope>NUCLEOTIDE SEQUENCE [LARGE SCALE GENOMIC DNA]</scope>
    <source>
        <strain evidence="2 3">ATCC 50062</strain>
    </source>
</reference>
<dbReference type="EMBL" id="GL349433">
    <property type="protein sequence ID" value="KNC45976.1"/>
    <property type="molecule type" value="Genomic_DNA"/>
</dbReference>
<evidence type="ECO:0000313" key="2">
    <source>
        <dbReference type="EMBL" id="KNC45976.1"/>
    </source>
</evidence>
<name>A0A0L0D172_THETB</name>
<accession>A0A0L0D172</accession>
<sequence length="545" mass="57454">MVVCGTMLMKEHVRGSVGLVSPQIIMSASTEVSDETNRPKRGRDDTVDDDGRAPKKAKTTGAGQGQIVRVVGDWLPDGELELTLDEEDGERAFAVIRELLSRHYLAGRTVEGPVALNDHLVSPFIAFVTDLPACLEPLAAAAQAWVAAASGEAILRRLVRGREAEPAPMTMEWLLRGIFLPRKGSATMDGMAAELRAWPAEQRDELFARLLDRDPVCARLTHAFVDPTVNFPVVAAETLNSRVVSCGSGKATVYVCVGDLVTGVGEAVTDIHTAETLENTIREKYDDLAPLLWQKKKRSKDLPSSPSDVFRLVPPLNDVAAERLPIAAPLFAAAVAAKVANLADAFAGAPTVLVAGPDEADALCASLVVYFSAVFGPCFVGAGVDAPGASSLVHARIKALTGAPSHVWRIVVLAPAAMFTVASMIPPHLHTSADLLVLTAADEWETNHADEARISGLDSGARAILDVLAGGSEWVGPGRVPSAKLKLGITGKGARSRTVDVFCHYTGATPASPAALALDLPDLHDARATFCHVTGISDGIFGASS</sequence>
<feature type="compositionally biased region" description="Basic and acidic residues" evidence="1">
    <location>
        <begin position="35"/>
        <end position="53"/>
    </location>
</feature>
<evidence type="ECO:0000256" key="1">
    <source>
        <dbReference type="SAM" id="MobiDB-lite"/>
    </source>
</evidence>
<dbReference type="RefSeq" id="XP_013762957.1">
    <property type="nucleotide sequence ID" value="XM_013907503.1"/>
</dbReference>
<keyword evidence="3" id="KW-1185">Reference proteome</keyword>
<dbReference type="GeneID" id="25559915"/>
<feature type="region of interest" description="Disordered" evidence="1">
    <location>
        <begin position="30"/>
        <end position="63"/>
    </location>
</feature>
<gene>
    <name evidence="2" type="ORF">AMSG_00093</name>
</gene>